<dbReference type="RefSeq" id="XP_013893335.1">
    <property type="nucleotide sequence ID" value="XM_014037881.1"/>
</dbReference>
<protein>
    <recommendedName>
        <fullName evidence="3">Methylmalonic aciduria and homocystinuria type D</fullName>
    </recommendedName>
</protein>
<dbReference type="EMBL" id="KK104175">
    <property type="protein sequence ID" value="KIY94315.1"/>
    <property type="molecule type" value="Genomic_DNA"/>
</dbReference>
<evidence type="ECO:0000313" key="2">
    <source>
        <dbReference type="Proteomes" id="UP000054498"/>
    </source>
</evidence>
<dbReference type="AlphaFoldDB" id="A0A0D2MGY9"/>
<dbReference type="KEGG" id="mng:MNEG_13646"/>
<evidence type="ECO:0008006" key="3">
    <source>
        <dbReference type="Google" id="ProtNLM"/>
    </source>
</evidence>
<organism evidence="1 2">
    <name type="scientific">Monoraphidium neglectum</name>
    <dbReference type="NCBI Taxonomy" id="145388"/>
    <lineage>
        <taxon>Eukaryota</taxon>
        <taxon>Viridiplantae</taxon>
        <taxon>Chlorophyta</taxon>
        <taxon>core chlorophytes</taxon>
        <taxon>Chlorophyceae</taxon>
        <taxon>CS clade</taxon>
        <taxon>Sphaeropleales</taxon>
        <taxon>Selenastraceae</taxon>
        <taxon>Monoraphidium</taxon>
    </lineage>
</organism>
<dbReference type="STRING" id="145388.A0A0D2MGY9"/>
<dbReference type="PANTHER" id="PTHR13192">
    <property type="entry name" value="MY011 PROTEIN"/>
    <property type="match status" value="1"/>
</dbReference>
<reference evidence="1 2" key="1">
    <citation type="journal article" date="2013" name="BMC Genomics">
        <title>Reconstruction of the lipid metabolism for the microalga Monoraphidium neglectum from its genome sequence reveals characteristics suitable for biofuel production.</title>
        <authorList>
            <person name="Bogen C."/>
            <person name="Al-Dilaimi A."/>
            <person name="Albersmeier A."/>
            <person name="Wichmann J."/>
            <person name="Grundmann M."/>
            <person name="Rupp O."/>
            <person name="Lauersen K.J."/>
            <person name="Blifernez-Klassen O."/>
            <person name="Kalinowski J."/>
            <person name="Goesmann A."/>
            <person name="Mussgnug J.H."/>
            <person name="Kruse O."/>
        </authorList>
    </citation>
    <scope>NUCLEOTIDE SEQUENCE [LARGE SCALE GENOMIC DNA]</scope>
    <source>
        <strain evidence="1 2">SAG 48.87</strain>
    </source>
</reference>
<dbReference type="Proteomes" id="UP000054498">
    <property type="component" value="Unassembled WGS sequence"/>
</dbReference>
<dbReference type="GO" id="GO:0009235">
    <property type="term" value="P:cobalamin metabolic process"/>
    <property type="evidence" value="ECO:0007669"/>
    <property type="project" value="InterPro"/>
</dbReference>
<dbReference type="GeneID" id="25731129"/>
<sequence length="153" mass="16362">MDQLQGIFAGISSATDLLVVPTCQHATLDLVKTGEAVDDEKDRLLERFMKWAVAVCARLLAAGHWCDYIDPCSGLPMIHQESQTPYSEVEGLSLLLGYKTANAGCCKVVLHPKWGTSVYPATLFARAPFEALQAAIKGAEEHLRAADGSGGGS</sequence>
<dbReference type="OrthoDB" id="10263782at2759"/>
<dbReference type="InterPro" id="IPR019362">
    <property type="entry name" value="MMADHC"/>
</dbReference>
<gene>
    <name evidence="1" type="ORF">MNEG_13646</name>
</gene>
<name>A0A0D2MGY9_9CHLO</name>
<evidence type="ECO:0000313" key="1">
    <source>
        <dbReference type="EMBL" id="KIY94315.1"/>
    </source>
</evidence>
<dbReference type="PANTHER" id="PTHR13192:SF3">
    <property type="entry name" value="COBALAMIN TRAFFICKING PROTEIN CBLD"/>
    <property type="match status" value="1"/>
</dbReference>
<proteinExistence type="predicted"/>
<dbReference type="Pfam" id="PF10229">
    <property type="entry name" value="MMADHC"/>
    <property type="match status" value="1"/>
</dbReference>
<keyword evidence="2" id="KW-1185">Reference proteome</keyword>
<accession>A0A0D2MGY9</accession>